<evidence type="ECO:0000313" key="2">
    <source>
        <dbReference type="Proteomes" id="UP001501095"/>
    </source>
</evidence>
<dbReference type="Proteomes" id="UP001501095">
    <property type="component" value="Unassembled WGS sequence"/>
</dbReference>
<organism evidence="1 2">
    <name type="scientific">Streptomyces levis</name>
    <dbReference type="NCBI Taxonomy" id="285566"/>
    <lineage>
        <taxon>Bacteria</taxon>
        <taxon>Bacillati</taxon>
        <taxon>Actinomycetota</taxon>
        <taxon>Actinomycetes</taxon>
        <taxon>Kitasatosporales</taxon>
        <taxon>Streptomycetaceae</taxon>
        <taxon>Streptomyces</taxon>
    </lineage>
</organism>
<sequence>MSTSLYRQALIASLPSGPLRRSVIELQMESRGLQCRFTYPLLRGDVSGRKERKSLAVNFRMFRGR</sequence>
<reference evidence="1 2" key="1">
    <citation type="journal article" date="2019" name="Int. J. Syst. Evol. Microbiol.">
        <title>The Global Catalogue of Microorganisms (GCM) 10K type strain sequencing project: providing services to taxonomists for standard genome sequencing and annotation.</title>
        <authorList>
            <consortium name="The Broad Institute Genomics Platform"/>
            <consortium name="The Broad Institute Genome Sequencing Center for Infectious Disease"/>
            <person name="Wu L."/>
            <person name="Ma J."/>
        </authorList>
    </citation>
    <scope>NUCLEOTIDE SEQUENCE [LARGE SCALE GENOMIC DNA]</scope>
    <source>
        <strain evidence="1 2">JCM 6924</strain>
    </source>
</reference>
<accession>A0ABN3P0B6</accession>
<keyword evidence="2" id="KW-1185">Reference proteome</keyword>
<protein>
    <submittedName>
        <fullName evidence="1">Uncharacterized protein</fullName>
    </submittedName>
</protein>
<proteinExistence type="predicted"/>
<comment type="caution">
    <text evidence="1">The sequence shown here is derived from an EMBL/GenBank/DDBJ whole genome shotgun (WGS) entry which is preliminary data.</text>
</comment>
<gene>
    <name evidence="1" type="ORF">GCM10010423_57910</name>
</gene>
<evidence type="ECO:0000313" key="1">
    <source>
        <dbReference type="EMBL" id="GAA2550092.1"/>
    </source>
</evidence>
<dbReference type="EMBL" id="BAAATM010000018">
    <property type="protein sequence ID" value="GAA2550092.1"/>
    <property type="molecule type" value="Genomic_DNA"/>
</dbReference>
<name>A0ABN3P0B6_9ACTN</name>